<evidence type="ECO:0000313" key="2">
    <source>
        <dbReference type="Proteomes" id="UP001556367"/>
    </source>
</evidence>
<reference evidence="2" key="1">
    <citation type="submission" date="2024-06" db="EMBL/GenBank/DDBJ databases">
        <title>Multi-omics analyses provide insights into the biosynthesis of the anticancer antibiotic pleurotin in Hohenbuehelia grisea.</title>
        <authorList>
            <person name="Weaver J.A."/>
            <person name="Alberti F."/>
        </authorList>
    </citation>
    <scope>NUCLEOTIDE SEQUENCE [LARGE SCALE GENOMIC DNA]</scope>
    <source>
        <strain evidence="2">T-177</strain>
    </source>
</reference>
<proteinExistence type="predicted"/>
<gene>
    <name evidence="1" type="ORF">HGRIS_014497</name>
</gene>
<name>A0ABR3JVS6_9AGAR</name>
<sequence>MHFGWWFSFKDLEPILVAHDLIARCTPNIDDPEEIFSDIDDEEEDEEEAYSANLDCNTIETEKKISSFVRDVLGIKSCKVTMPAIVSYKRQASLAISITHNYRRSGTELPPQEDIRKLQEFFGFQEEPCWSLDMMLGIWGIRSVSFSKG</sequence>
<organism evidence="1 2">
    <name type="scientific">Hohenbuehelia grisea</name>
    <dbReference type="NCBI Taxonomy" id="104357"/>
    <lineage>
        <taxon>Eukaryota</taxon>
        <taxon>Fungi</taxon>
        <taxon>Dikarya</taxon>
        <taxon>Basidiomycota</taxon>
        <taxon>Agaricomycotina</taxon>
        <taxon>Agaricomycetes</taxon>
        <taxon>Agaricomycetidae</taxon>
        <taxon>Agaricales</taxon>
        <taxon>Pleurotineae</taxon>
        <taxon>Pleurotaceae</taxon>
        <taxon>Hohenbuehelia</taxon>
    </lineage>
</organism>
<comment type="caution">
    <text evidence="1">The sequence shown here is derived from an EMBL/GenBank/DDBJ whole genome shotgun (WGS) entry which is preliminary data.</text>
</comment>
<protein>
    <submittedName>
        <fullName evidence="1">Uncharacterized protein</fullName>
    </submittedName>
</protein>
<accession>A0ABR3JVS6</accession>
<dbReference type="Proteomes" id="UP001556367">
    <property type="component" value="Unassembled WGS sequence"/>
</dbReference>
<keyword evidence="2" id="KW-1185">Reference proteome</keyword>
<dbReference type="EMBL" id="JASNQZ010000003">
    <property type="protein sequence ID" value="KAL0959218.1"/>
    <property type="molecule type" value="Genomic_DNA"/>
</dbReference>
<evidence type="ECO:0000313" key="1">
    <source>
        <dbReference type="EMBL" id="KAL0959218.1"/>
    </source>
</evidence>